<feature type="domain" description="Luciferase-like" evidence="2">
    <location>
        <begin position="151"/>
        <end position="206"/>
    </location>
</feature>
<dbReference type="InterPro" id="IPR050564">
    <property type="entry name" value="F420-G6PD/mer"/>
</dbReference>
<keyword evidence="3" id="KW-0503">Monooxygenase</keyword>
<accession>A0A1H4T8Z4</accession>
<dbReference type="Gene3D" id="3.20.20.30">
    <property type="entry name" value="Luciferase-like domain"/>
    <property type="match status" value="2"/>
</dbReference>
<dbReference type="GO" id="GO:0004497">
    <property type="term" value="F:monooxygenase activity"/>
    <property type="evidence" value="ECO:0007669"/>
    <property type="project" value="UniProtKB-KW"/>
</dbReference>
<evidence type="ECO:0000256" key="1">
    <source>
        <dbReference type="ARBA" id="ARBA00023002"/>
    </source>
</evidence>
<dbReference type="InterPro" id="IPR036661">
    <property type="entry name" value="Luciferase-like_sf"/>
</dbReference>
<sequence>MNTSTPGGGDAATAQDPTDSPSIAVAVVAAPAASGAGWVDDVRRIEDQGYSGVLVPDTLWTVSPFPALAAAGAVTRTLTLRSWVLAAPLRSRTALVREVKALHTLSDGRFELGIGVGRPDAESEAGRLGLPWPSGAERRRQLEDAVRAVHDEVDPDVPVVVAASGPRMLATAGRVADRIAPALSPLATENELADAIARVRSSTGRPVHLTQSLVGFGDHLPTWYTRSGMDVAQLVEAGAVGFPAGDPDGVAWALIDRSRRYGIDEYTVPGELSDAFIPILERLGART</sequence>
<dbReference type="Pfam" id="PF00296">
    <property type="entry name" value="Bac_luciferase"/>
    <property type="match status" value="2"/>
</dbReference>
<dbReference type="EMBL" id="FNTL01000004">
    <property type="protein sequence ID" value="SEC52614.1"/>
    <property type="molecule type" value="Genomic_DNA"/>
</dbReference>
<dbReference type="AlphaFoldDB" id="A0A1H4T8Z4"/>
<dbReference type="PANTHER" id="PTHR43244:SF1">
    <property type="entry name" value="5,10-METHYLENETETRAHYDROMETHANOPTERIN REDUCTASE"/>
    <property type="match status" value="1"/>
</dbReference>
<gene>
    <name evidence="3" type="ORF">SAMN04490220_1867</name>
</gene>
<dbReference type="PANTHER" id="PTHR43244">
    <property type="match status" value="1"/>
</dbReference>
<keyword evidence="1" id="KW-0560">Oxidoreductase</keyword>
<dbReference type="GO" id="GO:0016705">
    <property type="term" value="F:oxidoreductase activity, acting on paired donors, with incorporation or reduction of molecular oxygen"/>
    <property type="evidence" value="ECO:0007669"/>
    <property type="project" value="InterPro"/>
</dbReference>
<dbReference type="InterPro" id="IPR011251">
    <property type="entry name" value="Luciferase-like_dom"/>
</dbReference>
<evidence type="ECO:0000259" key="2">
    <source>
        <dbReference type="Pfam" id="PF00296"/>
    </source>
</evidence>
<evidence type="ECO:0000313" key="3">
    <source>
        <dbReference type="EMBL" id="SEC52614.1"/>
    </source>
</evidence>
<name>A0A1H4T8Z4_RHOJO</name>
<dbReference type="Proteomes" id="UP000183407">
    <property type="component" value="Unassembled WGS sequence"/>
</dbReference>
<proteinExistence type="predicted"/>
<feature type="domain" description="Luciferase-like" evidence="2">
    <location>
        <begin position="39"/>
        <end position="150"/>
    </location>
</feature>
<reference evidence="3" key="1">
    <citation type="submission" date="2016-10" db="EMBL/GenBank/DDBJ databases">
        <authorList>
            <person name="de Groot N.N."/>
        </authorList>
    </citation>
    <scope>NUCLEOTIDE SEQUENCE [LARGE SCALE GENOMIC DNA]</scope>
    <source>
        <strain evidence="3">DSM 44719</strain>
    </source>
</reference>
<dbReference type="SUPFAM" id="SSF51679">
    <property type="entry name" value="Bacterial luciferase-like"/>
    <property type="match status" value="1"/>
</dbReference>
<dbReference type="RefSeq" id="WP_083400436.1">
    <property type="nucleotide sequence ID" value="NZ_FNTL01000004.1"/>
</dbReference>
<organism evidence="3">
    <name type="scientific">Rhodococcus jostii</name>
    <dbReference type="NCBI Taxonomy" id="132919"/>
    <lineage>
        <taxon>Bacteria</taxon>
        <taxon>Bacillati</taxon>
        <taxon>Actinomycetota</taxon>
        <taxon>Actinomycetes</taxon>
        <taxon>Mycobacteriales</taxon>
        <taxon>Nocardiaceae</taxon>
        <taxon>Rhodococcus</taxon>
    </lineage>
</organism>
<protein>
    <submittedName>
        <fullName evidence="3">Luciferase-like monooxygenase</fullName>
    </submittedName>
</protein>